<geneLocation type="plasmid" evidence="2 3">
    <name>C</name>
</geneLocation>
<gene>
    <name evidence="2" type="ORF">SAMCFNEI73_pC1641</name>
</gene>
<evidence type="ECO:0000313" key="3">
    <source>
        <dbReference type="Proteomes" id="UP000182306"/>
    </source>
</evidence>
<protein>
    <submittedName>
        <fullName evidence="2">Uncharacterized protein</fullName>
    </submittedName>
</protein>
<sequence>MSYTDKYGHLSYQTMLADLRQWSLDAPWSAGPALRRPPYSCHGETATTLA</sequence>
<dbReference type="EMBL" id="CP013110">
    <property type="protein sequence ID" value="APG95345.1"/>
    <property type="molecule type" value="Genomic_DNA"/>
</dbReference>
<proteinExistence type="predicted"/>
<keyword evidence="2" id="KW-0614">Plasmid</keyword>
<dbReference type="Proteomes" id="UP000182306">
    <property type="component" value="Plasmid C"/>
</dbReference>
<dbReference type="KEGG" id="same:SAMCFNEI73_pC1641"/>
<reference evidence="2 3" key="1">
    <citation type="submission" date="2015-10" db="EMBL/GenBank/DDBJ databases">
        <title>Genomic differences between typical nodule nitrogen-fixing rhizobial strains and those coming from bean seeds.</title>
        <authorList>
            <person name="Peralta H."/>
            <person name="Aguilar-Vera A."/>
            <person name="Diaz R."/>
            <person name="Mora Y."/>
            <person name="Martinez-Batallar G."/>
            <person name="Salazar E."/>
            <person name="Vargas-Lagunas C."/>
            <person name="Encarnacion S."/>
            <person name="Girard L."/>
            <person name="Mora J."/>
        </authorList>
    </citation>
    <scope>NUCLEOTIDE SEQUENCE [LARGE SCALE GENOMIC DNA]</scope>
    <source>
        <strain evidence="2 3">CFNEI 73</strain>
        <plasmid evidence="2 3">C</plasmid>
    </source>
</reference>
<keyword evidence="3" id="KW-1185">Reference proteome</keyword>
<accession>A0A1L3LZ19</accession>
<evidence type="ECO:0000313" key="2">
    <source>
        <dbReference type="EMBL" id="APG95345.1"/>
    </source>
</evidence>
<dbReference type="AlphaFoldDB" id="A0A1L3LZ19"/>
<name>A0A1L3LZ19_9HYPH</name>
<feature type="region of interest" description="Disordered" evidence="1">
    <location>
        <begin position="31"/>
        <end position="50"/>
    </location>
</feature>
<evidence type="ECO:0000256" key="1">
    <source>
        <dbReference type="SAM" id="MobiDB-lite"/>
    </source>
</evidence>
<organism evidence="2 3">
    <name type="scientific">Sinorhizobium americanum</name>
    <dbReference type="NCBI Taxonomy" id="194963"/>
    <lineage>
        <taxon>Bacteria</taxon>
        <taxon>Pseudomonadati</taxon>
        <taxon>Pseudomonadota</taxon>
        <taxon>Alphaproteobacteria</taxon>
        <taxon>Hyphomicrobiales</taxon>
        <taxon>Rhizobiaceae</taxon>
        <taxon>Sinorhizobium/Ensifer group</taxon>
        <taxon>Sinorhizobium</taxon>
    </lineage>
</organism>